<dbReference type="GO" id="GO:0009228">
    <property type="term" value="P:thiamine biosynthetic process"/>
    <property type="evidence" value="ECO:0007669"/>
    <property type="project" value="UniProtKB-KW"/>
</dbReference>
<keyword evidence="6" id="KW-0479">Metal-binding</keyword>
<dbReference type="Proteomes" id="UP001214415">
    <property type="component" value="Chromosome 3"/>
</dbReference>
<accession>A0AAF0EDK6</accession>
<reference evidence="13" key="1">
    <citation type="submission" date="2023-03" db="EMBL/GenBank/DDBJ databases">
        <title>Mating type loci evolution in Malassezia.</title>
        <authorList>
            <person name="Coelho M.A."/>
        </authorList>
    </citation>
    <scope>NUCLEOTIDE SEQUENCE</scope>
    <source>
        <strain evidence="13">CBS 12830</strain>
    </source>
</reference>
<dbReference type="PANTHER" id="PTHR20857:SF23">
    <property type="entry name" value="THIAMINE BIOSYNTHETIC BIFUNCTIONAL ENZYME"/>
    <property type="match status" value="1"/>
</dbReference>
<keyword evidence="5" id="KW-0808">Transferase</keyword>
<keyword evidence="10" id="KW-0460">Magnesium</keyword>
<evidence type="ECO:0000256" key="11">
    <source>
        <dbReference type="ARBA" id="ARBA00022977"/>
    </source>
</evidence>
<keyword evidence="11" id="KW-0784">Thiamine biosynthesis</keyword>
<keyword evidence="9" id="KW-0067">ATP-binding</keyword>
<protein>
    <recommendedName>
        <fullName evidence="4">hydroxyethylthiazole kinase</fullName>
        <ecNumber evidence="4">2.7.1.50</ecNumber>
    </recommendedName>
</protein>
<dbReference type="EMBL" id="CP119902">
    <property type="protein sequence ID" value="WFD23009.1"/>
    <property type="molecule type" value="Genomic_DNA"/>
</dbReference>
<dbReference type="InterPro" id="IPR000417">
    <property type="entry name" value="Hyethyz_kinase"/>
</dbReference>
<dbReference type="InterPro" id="IPR013785">
    <property type="entry name" value="Aldolase_TIM"/>
</dbReference>
<evidence type="ECO:0000313" key="14">
    <source>
        <dbReference type="Proteomes" id="UP001214415"/>
    </source>
</evidence>
<dbReference type="EC" id="2.7.1.50" evidence="4"/>
<evidence type="ECO:0000256" key="8">
    <source>
        <dbReference type="ARBA" id="ARBA00022777"/>
    </source>
</evidence>
<gene>
    <name evidence="13" type="ORF">MEQU1_001693</name>
</gene>
<evidence type="ECO:0000256" key="3">
    <source>
        <dbReference type="ARBA" id="ARBA00004868"/>
    </source>
</evidence>
<dbReference type="Gene3D" id="3.40.1190.20">
    <property type="match status" value="1"/>
</dbReference>
<comment type="catalytic activity">
    <reaction evidence="1">
        <text>5-(2-hydroxyethyl)-4-methylthiazole + ATP = 4-methyl-5-(2-phosphooxyethyl)-thiazole + ADP + H(+)</text>
        <dbReference type="Rhea" id="RHEA:24212"/>
        <dbReference type="ChEBI" id="CHEBI:15378"/>
        <dbReference type="ChEBI" id="CHEBI:17957"/>
        <dbReference type="ChEBI" id="CHEBI:30616"/>
        <dbReference type="ChEBI" id="CHEBI:58296"/>
        <dbReference type="ChEBI" id="CHEBI:456216"/>
        <dbReference type="EC" id="2.7.1.50"/>
    </reaction>
</comment>
<evidence type="ECO:0000256" key="7">
    <source>
        <dbReference type="ARBA" id="ARBA00022741"/>
    </source>
</evidence>
<dbReference type="InterPro" id="IPR022998">
    <property type="entry name" value="ThiamineP_synth_TenI"/>
</dbReference>
<dbReference type="SUPFAM" id="SSF51391">
    <property type="entry name" value="Thiamin phosphate synthase"/>
    <property type="match status" value="1"/>
</dbReference>
<dbReference type="PANTHER" id="PTHR20857">
    <property type="entry name" value="THIAMINE-PHOSPHATE PYROPHOSPHORYLASE"/>
    <property type="match status" value="1"/>
</dbReference>
<keyword evidence="14" id="KW-1185">Reference proteome</keyword>
<dbReference type="GO" id="GO:0005524">
    <property type="term" value="F:ATP binding"/>
    <property type="evidence" value="ECO:0007669"/>
    <property type="project" value="UniProtKB-KW"/>
</dbReference>
<comment type="pathway">
    <text evidence="3">Cofactor biosynthesis; thiamine diphosphate biosynthesis; 4-methyl-5-(2-phosphoethyl)-thiazole from 5-(2-hydroxyethyl)-4-methylthiazole: step 1/1.</text>
</comment>
<dbReference type="PRINTS" id="PR01099">
    <property type="entry name" value="HYETHTZKNASE"/>
</dbReference>
<evidence type="ECO:0000313" key="13">
    <source>
        <dbReference type="EMBL" id="WFD23009.1"/>
    </source>
</evidence>
<dbReference type="AlphaFoldDB" id="A0AAF0EDK6"/>
<evidence type="ECO:0000256" key="4">
    <source>
        <dbReference type="ARBA" id="ARBA00012129"/>
    </source>
</evidence>
<dbReference type="InterPro" id="IPR029056">
    <property type="entry name" value="Ribokinase-like"/>
</dbReference>
<proteinExistence type="inferred from homology"/>
<evidence type="ECO:0000259" key="12">
    <source>
        <dbReference type="Pfam" id="PF02581"/>
    </source>
</evidence>
<evidence type="ECO:0000256" key="9">
    <source>
        <dbReference type="ARBA" id="ARBA00022840"/>
    </source>
</evidence>
<dbReference type="GO" id="GO:0005737">
    <property type="term" value="C:cytoplasm"/>
    <property type="evidence" value="ECO:0007669"/>
    <property type="project" value="TreeGrafter"/>
</dbReference>
<keyword evidence="7" id="KW-0547">Nucleotide-binding</keyword>
<evidence type="ECO:0000256" key="6">
    <source>
        <dbReference type="ARBA" id="ARBA00022723"/>
    </source>
</evidence>
<evidence type="ECO:0000256" key="10">
    <source>
        <dbReference type="ARBA" id="ARBA00022842"/>
    </source>
</evidence>
<evidence type="ECO:0000256" key="2">
    <source>
        <dbReference type="ARBA" id="ARBA00001946"/>
    </source>
</evidence>
<dbReference type="Pfam" id="PF02110">
    <property type="entry name" value="HK"/>
    <property type="match status" value="1"/>
</dbReference>
<dbReference type="HAMAP" id="MF_00228">
    <property type="entry name" value="Thz_kinase"/>
    <property type="match status" value="1"/>
</dbReference>
<dbReference type="GO" id="GO:0000287">
    <property type="term" value="F:magnesium ion binding"/>
    <property type="evidence" value="ECO:0007669"/>
    <property type="project" value="InterPro"/>
</dbReference>
<evidence type="ECO:0000256" key="5">
    <source>
        <dbReference type="ARBA" id="ARBA00022679"/>
    </source>
</evidence>
<organism evidence="13 14">
    <name type="scientific">Malassezia equina</name>
    <dbReference type="NCBI Taxonomy" id="1381935"/>
    <lineage>
        <taxon>Eukaryota</taxon>
        <taxon>Fungi</taxon>
        <taxon>Dikarya</taxon>
        <taxon>Basidiomycota</taxon>
        <taxon>Ustilaginomycotina</taxon>
        <taxon>Malasseziomycetes</taxon>
        <taxon>Malasseziales</taxon>
        <taxon>Malasseziaceae</taxon>
        <taxon>Malassezia</taxon>
    </lineage>
</organism>
<dbReference type="InterPro" id="IPR036206">
    <property type="entry name" value="ThiamineP_synth_sf"/>
</dbReference>
<dbReference type="SUPFAM" id="SSF53613">
    <property type="entry name" value="Ribokinase-like"/>
    <property type="match status" value="1"/>
</dbReference>
<sequence>MATRMDVGVYLVTGRELLPPGKAYLDSLEESLKDGNYGVTMIINDNVDVAAALPERVGLHIGQEDARLSDARARLGPSRTIGLSVHTPEQARAALDSPVDYVGVGPCWPTQSKAGVTDDDALLPPGAAEVVASLVRDPKDVRPGERNRLPCVLIGGINRHTAMRTLRGVSTRRNQPDGIAVISAIVSRRDAGTAAQELRTIVQTFQSQEAQPCKSWTIDALLAAAQELFTAHHTPYDPVARRDVESTAHLPRPLVQTITSHVSSKISANMTLAFSASPIMSHQATEAEALSDVIGALVLNIGTISPESREGMAVAGPAANARGKTVVLDPVGAGASKLRYRTVQSLLNETQVTLIKGNAAEIGLLAGSNEARAQGVDSVGTLSSPVQLVKQLARQEGALVLMTGETDYLTDGDVVIASRCGSPLLGRITATGCSLGCIVAAGLAAAQAHYHITLGDAQTQRLHPPRLHRELLVGALMGLLVFTVSAERAAALPQVRGPGTFLPALLDEIACFDPGRLAASVEDKQDYWDIDAILAENQPRAYGPRVRAALDASAPADMHEWLERTYLARVPRIFELSVLLGRSSHTSNAVIAARMEDTGGLSVEMQDFLQGLDESEVLLLQAAQTASRTMQEYLM</sequence>
<dbReference type="Pfam" id="PF02581">
    <property type="entry name" value="TMP-TENI"/>
    <property type="match status" value="1"/>
</dbReference>
<feature type="domain" description="Thiamine phosphate synthase/TenI" evidence="12">
    <location>
        <begin position="36"/>
        <end position="185"/>
    </location>
</feature>
<comment type="cofactor">
    <cofactor evidence="2">
        <name>Mg(2+)</name>
        <dbReference type="ChEBI" id="CHEBI:18420"/>
    </cofactor>
</comment>
<dbReference type="CDD" id="cd00564">
    <property type="entry name" value="TMP_TenI"/>
    <property type="match status" value="1"/>
</dbReference>
<keyword evidence="8" id="KW-0418">Kinase</keyword>
<dbReference type="GO" id="GO:0004789">
    <property type="term" value="F:thiamine-phosphate diphosphorylase activity"/>
    <property type="evidence" value="ECO:0007669"/>
    <property type="project" value="TreeGrafter"/>
</dbReference>
<dbReference type="GO" id="GO:0004417">
    <property type="term" value="F:hydroxyethylthiazole kinase activity"/>
    <property type="evidence" value="ECO:0007669"/>
    <property type="project" value="UniProtKB-EC"/>
</dbReference>
<dbReference type="CDD" id="cd01170">
    <property type="entry name" value="THZ_kinase"/>
    <property type="match status" value="1"/>
</dbReference>
<dbReference type="Gene3D" id="3.20.20.70">
    <property type="entry name" value="Aldolase class I"/>
    <property type="match status" value="1"/>
</dbReference>
<evidence type="ECO:0000256" key="1">
    <source>
        <dbReference type="ARBA" id="ARBA00001771"/>
    </source>
</evidence>
<name>A0AAF0EDK6_9BASI</name>